<dbReference type="InterPro" id="IPR042158">
    <property type="entry name" value="PLCXD1/2/3"/>
</dbReference>
<dbReference type="Proteomes" id="UP001591681">
    <property type="component" value="Unassembled WGS sequence"/>
</dbReference>
<protein>
    <recommendedName>
        <fullName evidence="3">PI-PLC X domain-containing protein 1-like</fullName>
    </recommendedName>
</protein>
<dbReference type="AlphaFoldDB" id="A0ABD1JM22"/>
<sequence length="314" mass="36384">MEKVDLPDWMSQLPCELTTVPLWDLAIPGDHDSMTYCLDSSSTLEPNTAQWIRNLQRMLPRAVNSIVKQWTTTQERTIIEQLDGGVRYFDLRIACKLKDVTHTLYFAHALYTTVTVEETFTQVVQWLAQHPREVIILACSTFDGLVSRDHQKFIAQLTRLFSNTLCPKMVTPSLQLCWEHKYQVILSYAHPEASSQQELWPKIDYWWTKHDRTSARGVIEYLENRLQSEGRDVALFVAGLNLTANWRYLIMHLFSSVKKITLAAYPELLEWVLQQRCGSDKTCINIIAADFVGVNEFVQLVININHTFLKFRDS</sequence>
<dbReference type="SUPFAM" id="SSF51695">
    <property type="entry name" value="PLC-like phosphodiesterases"/>
    <property type="match status" value="1"/>
</dbReference>
<dbReference type="PANTHER" id="PTHR13593">
    <property type="match status" value="1"/>
</dbReference>
<dbReference type="EMBL" id="JBHFQA010000014">
    <property type="protein sequence ID" value="KAL2088198.1"/>
    <property type="molecule type" value="Genomic_DNA"/>
</dbReference>
<dbReference type="Gene3D" id="3.20.20.190">
    <property type="entry name" value="Phosphatidylinositol (PI) phosphodiesterase"/>
    <property type="match status" value="1"/>
</dbReference>
<keyword evidence="2" id="KW-1185">Reference proteome</keyword>
<dbReference type="PANTHER" id="PTHR13593:SF24">
    <property type="entry name" value="PI-PLC X DOMAIN-CONTAINING PROTEIN 1"/>
    <property type="match status" value="1"/>
</dbReference>
<dbReference type="PROSITE" id="PS50007">
    <property type="entry name" value="PIPLC_X_DOMAIN"/>
    <property type="match status" value="1"/>
</dbReference>
<reference evidence="1 2" key="1">
    <citation type="submission" date="2024-09" db="EMBL/GenBank/DDBJ databases">
        <title>A chromosome-level genome assembly of Gray's grenadier anchovy, Coilia grayii.</title>
        <authorList>
            <person name="Fu Z."/>
        </authorList>
    </citation>
    <scope>NUCLEOTIDE SEQUENCE [LARGE SCALE GENOMIC DNA]</scope>
    <source>
        <strain evidence="1">G4</strain>
        <tissue evidence="1">Muscle</tissue>
    </source>
</reference>
<comment type="caution">
    <text evidence="1">The sequence shown here is derived from an EMBL/GenBank/DDBJ whole genome shotgun (WGS) entry which is preliminary data.</text>
</comment>
<evidence type="ECO:0000313" key="1">
    <source>
        <dbReference type="EMBL" id="KAL2088198.1"/>
    </source>
</evidence>
<dbReference type="InterPro" id="IPR051057">
    <property type="entry name" value="PI-PLC_domain"/>
</dbReference>
<dbReference type="InterPro" id="IPR017946">
    <property type="entry name" value="PLC-like_Pdiesterase_TIM-brl"/>
</dbReference>
<dbReference type="CDD" id="cd08616">
    <property type="entry name" value="PI-PLCXD1c"/>
    <property type="match status" value="1"/>
</dbReference>
<gene>
    <name evidence="1" type="ORF">ACEWY4_017026</name>
</gene>
<name>A0ABD1JM22_9TELE</name>
<accession>A0ABD1JM22</accession>
<evidence type="ECO:0008006" key="3">
    <source>
        <dbReference type="Google" id="ProtNLM"/>
    </source>
</evidence>
<proteinExistence type="predicted"/>
<evidence type="ECO:0000313" key="2">
    <source>
        <dbReference type="Proteomes" id="UP001591681"/>
    </source>
</evidence>
<organism evidence="1 2">
    <name type="scientific">Coilia grayii</name>
    <name type="common">Gray's grenadier anchovy</name>
    <dbReference type="NCBI Taxonomy" id="363190"/>
    <lineage>
        <taxon>Eukaryota</taxon>
        <taxon>Metazoa</taxon>
        <taxon>Chordata</taxon>
        <taxon>Craniata</taxon>
        <taxon>Vertebrata</taxon>
        <taxon>Euteleostomi</taxon>
        <taxon>Actinopterygii</taxon>
        <taxon>Neopterygii</taxon>
        <taxon>Teleostei</taxon>
        <taxon>Clupei</taxon>
        <taxon>Clupeiformes</taxon>
        <taxon>Clupeoidei</taxon>
        <taxon>Engraulidae</taxon>
        <taxon>Coilinae</taxon>
        <taxon>Coilia</taxon>
    </lineage>
</organism>